<gene>
    <name evidence="6" type="ORF">AGI3411_00460</name>
</gene>
<feature type="domain" description="Fumarylacetoacetase-like C-terminal" evidence="4">
    <location>
        <begin position="73"/>
        <end position="280"/>
    </location>
</feature>
<dbReference type="Pfam" id="PF01557">
    <property type="entry name" value="FAA_hydrolase"/>
    <property type="match status" value="1"/>
</dbReference>
<dbReference type="InterPro" id="IPR011234">
    <property type="entry name" value="Fumarylacetoacetase-like_C"/>
</dbReference>
<comment type="cofactor">
    <cofactor evidence="1">
        <name>Mg(2+)</name>
        <dbReference type="ChEBI" id="CHEBI:18420"/>
    </cofactor>
</comment>
<dbReference type="InterPro" id="IPR051121">
    <property type="entry name" value="FAH"/>
</dbReference>
<keyword evidence="6" id="KW-0456">Lyase</keyword>
<dbReference type="Pfam" id="PF10370">
    <property type="entry name" value="Rv2993c-like_N"/>
    <property type="match status" value="1"/>
</dbReference>
<dbReference type="RefSeq" id="WP_129525804.1">
    <property type="nucleotide sequence ID" value="NZ_UFQB01000002.1"/>
</dbReference>
<dbReference type="InterPro" id="IPR018833">
    <property type="entry name" value="Rv2993c-like_N"/>
</dbReference>
<dbReference type="GO" id="GO:0046872">
    <property type="term" value="F:metal ion binding"/>
    <property type="evidence" value="ECO:0007669"/>
    <property type="project" value="UniProtKB-KW"/>
</dbReference>
<evidence type="ECO:0000313" key="6">
    <source>
        <dbReference type="EMBL" id="SSW62612.1"/>
    </source>
</evidence>
<organism evidence="6 7">
    <name type="scientific">Achromobacter agilis</name>
    <dbReference type="NCBI Taxonomy" id="1353888"/>
    <lineage>
        <taxon>Bacteria</taxon>
        <taxon>Pseudomonadati</taxon>
        <taxon>Pseudomonadota</taxon>
        <taxon>Betaproteobacteria</taxon>
        <taxon>Burkholderiales</taxon>
        <taxon>Alcaligenaceae</taxon>
        <taxon>Achromobacter</taxon>
    </lineage>
</organism>
<dbReference type="PANTHER" id="PTHR42796:SF4">
    <property type="entry name" value="FUMARYLACETOACETATE HYDROLASE DOMAIN-CONTAINING PROTEIN 2A"/>
    <property type="match status" value="1"/>
</dbReference>
<keyword evidence="3" id="KW-0479">Metal-binding</keyword>
<name>A0A446C418_9BURK</name>
<evidence type="ECO:0000256" key="1">
    <source>
        <dbReference type="ARBA" id="ARBA00001946"/>
    </source>
</evidence>
<proteinExistence type="inferred from homology"/>
<dbReference type="EC" id="4.3.2.3" evidence="6"/>
<dbReference type="InterPro" id="IPR036663">
    <property type="entry name" value="Fumarylacetoacetase_C_sf"/>
</dbReference>
<dbReference type="FunFam" id="3.90.850.10:FF:000008">
    <property type="entry name" value="FAA hydrolase family protein"/>
    <property type="match status" value="1"/>
</dbReference>
<evidence type="ECO:0000259" key="4">
    <source>
        <dbReference type="Pfam" id="PF01557"/>
    </source>
</evidence>
<evidence type="ECO:0000256" key="2">
    <source>
        <dbReference type="ARBA" id="ARBA00010211"/>
    </source>
</evidence>
<feature type="domain" description="Rv2993c-like N-terminal" evidence="5">
    <location>
        <begin position="1"/>
        <end position="67"/>
    </location>
</feature>
<dbReference type="GO" id="GO:0050385">
    <property type="term" value="F:ureidoglycolate lyase activity"/>
    <property type="evidence" value="ECO:0007669"/>
    <property type="project" value="UniProtKB-EC"/>
</dbReference>
<comment type="similarity">
    <text evidence="2">Belongs to the FAH family.</text>
</comment>
<dbReference type="Proteomes" id="UP000289184">
    <property type="component" value="Unassembled WGS sequence"/>
</dbReference>
<dbReference type="EMBL" id="UFQB01000002">
    <property type="protein sequence ID" value="SSW62612.1"/>
    <property type="molecule type" value="Genomic_DNA"/>
</dbReference>
<dbReference type="PANTHER" id="PTHR42796">
    <property type="entry name" value="FUMARYLACETOACETATE HYDROLASE DOMAIN-CONTAINING PROTEIN 2A-RELATED"/>
    <property type="match status" value="1"/>
</dbReference>
<evidence type="ECO:0000256" key="3">
    <source>
        <dbReference type="ARBA" id="ARBA00022723"/>
    </source>
</evidence>
<dbReference type="OrthoDB" id="9805307at2"/>
<dbReference type="Gene3D" id="3.90.850.10">
    <property type="entry name" value="Fumarylacetoacetase-like, C-terminal domain"/>
    <property type="match status" value="1"/>
</dbReference>
<dbReference type="GO" id="GO:0044281">
    <property type="term" value="P:small molecule metabolic process"/>
    <property type="evidence" value="ECO:0007669"/>
    <property type="project" value="UniProtKB-ARBA"/>
</dbReference>
<reference evidence="6 7" key="1">
    <citation type="submission" date="2018-07" db="EMBL/GenBank/DDBJ databases">
        <authorList>
            <person name="Peeters C."/>
        </authorList>
    </citation>
    <scope>NUCLEOTIDE SEQUENCE [LARGE SCALE GENOMIC DNA]</scope>
    <source>
        <strain evidence="6 7">LMG 3411</strain>
    </source>
</reference>
<dbReference type="SUPFAM" id="SSF56529">
    <property type="entry name" value="FAH"/>
    <property type="match status" value="1"/>
</dbReference>
<evidence type="ECO:0000313" key="7">
    <source>
        <dbReference type="Proteomes" id="UP000289184"/>
    </source>
</evidence>
<keyword evidence="7" id="KW-1185">Reference proteome</keyword>
<evidence type="ECO:0000259" key="5">
    <source>
        <dbReference type="Pfam" id="PF10370"/>
    </source>
</evidence>
<protein>
    <submittedName>
        <fullName evidence="6">Ureidoglycolate lyase</fullName>
        <ecNumber evidence="6">4.3.2.3</ecNumber>
    </submittedName>
</protein>
<accession>A0A446C418</accession>
<sequence length="295" mass="31782">MKLLSFTHEGRARFGALRGQDEIVALDGQGNDSLRAALEAGALPALARLAGTLPVTHRLDQVRLLPPIPTPEKIICVGVNYGKRNEEYRDGSAPPAYPSVFPRFPGSFVGHGEPLLRPPESEQLDYEGEIAIVIGKAGRRIAAEDAWSHIAGLTCLNEGTVRDWIKHGKFNVTQGKNFDASGSMGPWMVTADEFDPAAPLTVRTRVNGELRQQDSTDNLMFPFAELIRYISIWTALKPGDVISTGTPIGAGVRFTPPRFLKPGDVVEVEVAGIGTLSNPVADESTVPAQGTLHAQ</sequence>
<dbReference type="AlphaFoldDB" id="A0A446C418"/>